<dbReference type="EMBL" id="PFAH01000001">
    <property type="protein sequence ID" value="PIR98293.1"/>
    <property type="molecule type" value="Genomic_DNA"/>
</dbReference>
<evidence type="ECO:0000313" key="10">
    <source>
        <dbReference type="EMBL" id="PIR98293.1"/>
    </source>
</evidence>
<accession>A0A2H0VGU4</accession>
<dbReference type="CDD" id="cd00009">
    <property type="entry name" value="AAA"/>
    <property type="match status" value="1"/>
</dbReference>
<dbReference type="Gene3D" id="1.10.8.60">
    <property type="match status" value="1"/>
</dbReference>
<dbReference type="Gene3D" id="3.40.50.300">
    <property type="entry name" value="P-loop containing nucleotide triphosphate hydrolases"/>
    <property type="match status" value="3"/>
</dbReference>
<dbReference type="InterPro" id="IPR019489">
    <property type="entry name" value="Clp_ATPase_C"/>
</dbReference>
<dbReference type="GO" id="GO:0005737">
    <property type="term" value="C:cytoplasm"/>
    <property type="evidence" value="ECO:0007669"/>
    <property type="project" value="TreeGrafter"/>
</dbReference>
<dbReference type="PRINTS" id="PR00300">
    <property type="entry name" value="CLPPROTEASEA"/>
</dbReference>
<dbReference type="InterPro" id="IPR027417">
    <property type="entry name" value="P-loop_NTPase"/>
</dbReference>
<name>A0A2H0VGU4_9BACT</name>
<dbReference type="InterPro" id="IPR050130">
    <property type="entry name" value="ClpA_ClpB"/>
</dbReference>
<dbReference type="GO" id="GO:0005524">
    <property type="term" value="F:ATP binding"/>
    <property type="evidence" value="ECO:0007669"/>
    <property type="project" value="UniProtKB-KW"/>
</dbReference>
<dbReference type="GO" id="GO:0016887">
    <property type="term" value="F:ATP hydrolysis activity"/>
    <property type="evidence" value="ECO:0007669"/>
    <property type="project" value="InterPro"/>
</dbReference>
<evidence type="ECO:0000256" key="4">
    <source>
        <dbReference type="ARBA" id="ARBA00022840"/>
    </source>
</evidence>
<dbReference type="PROSITE" id="PS00870">
    <property type="entry name" value="CLPAB_1"/>
    <property type="match status" value="1"/>
</dbReference>
<keyword evidence="8" id="KW-0175">Coiled coil</keyword>
<dbReference type="PROSITE" id="PS51903">
    <property type="entry name" value="CLP_R"/>
    <property type="match status" value="1"/>
</dbReference>
<comment type="similarity">
    <text evidence="1">Belongs to the ClpA/ClpB family.</text>
</comment>
<dbReference type="FunFam" id="3.40.50.300:FF:000120">
    <property type="entry name" value="ATP-dependent chaperone ClpB"/>
    <property type="match status" value="1"/>
</dbReference>
<dbReference type="FunFam" id="1.10.8.60:FF:000017">
    <property type="entry name" value="ATP-dependent chaperone ClpB"/>
    <property type="match status" value="1"/>
</dbReference>
<organism evidence="10 11">
    <name type="scientific">Candidatus Colwellbacteria bacterium CG10_big_fil_rev_8_21_14_0_10_42_22</name>
    <dbReference type="NCBI Taxonomy" id="1974540"/>
    <lineage>
        <taxon>Bacteria</taxon>
        <taxon>Candidatus Colwelliibacteriota</taxon>
    </lineage>
</organism>
<dbReference type="Gene3D" id="1.10.1780.10">
    <property type="entry name" value="Clp, N-terminal domain"/>
    <property type="match status" value="1"/>
</dbReference>
<dbReference type="InterPro" id="IPR041546">
    <property type="entry name" value="ClpA/ClpB_AAA_lid"/>
</dbReference>
<dbReference type="InterPro" id="IPR001270">
    <property type="entry name" value="ClpA/B"/>
</dbReference>
<keyword evidence="4" id="KW-0067">ATP-binding</keyword>
<dbReference type="FunFam" id="3.40.50.300:FF:000010">
    <property type="entry name" value="Chaperone clpB 1, putative"/>
    <property type="match status" value="1"/>
</dbReference>
<dbReference type="InterPro" id="IPR018368">
    <property type="entry name" value="ClpA/B_CS1"/>
</dbReference>
<dbReference type="PANTHER" id="PTHR11638">
    <property type="entry name" value="ATP-DEPENDENT CLP PROTEASE"/>
    <property type="match status" value="1"/>
</dbReference>
<keyword evidence="5" id="KW-0143">Chaperone</keyword>
<dbReference type="Pfam" id="PF00004">
    <property type="entry name" value="AAA"/>
    <property type="match status" value="1"/>
</dbReference>
<evidence type="ECO:0000256" key="6">
    <source>
        <dbReference type="ARBA" id="ARBA00026057"/>
    </source>
</evidence>
<keyword evidence="3" id="KW-0547">Nucleotide-binding</keyword>
<dbReference type="Pfam" id="PF02861">
    <property type="entry name" value="Clp_N"/>
    <property type="match status" value="1"/>
</dbReference>
<dbReference type="SUPFAM" id="SSF81923">
    <property type="entry name" value="Double Clp-N motif"/>
    <property type="match status" value="1"/>
</dbReference>
<feature type="coiled-coil region" evidence="8">
    <location>
        <begin position="415"/>
        <end position="496"/>
    </location>
</feature>
<dbReference type="FunFam" id="3.40.50.300:FF:000025">
    <property type="entry name" value="ATP-dependent Clp protease subunit"/>
    <property type="match status" value="1"/>
</dbReference>
<dbReference type="SUPFAM" id="SSF52540">
    <property type="entry name" value="P-loop containing nucleoside triphosphate hydrolases"/>
    <property type="match status" value="2"/>
</dbReference>
<evidence type="ECO:0000256" key="2">
    <source>
        <dbReference type="ARBA" id="ARBA00022737"/>
    </source>
</evidence>
<evidence type="ECO:0000256" key="5">
    <source>
        <dbReference type="ARBA" id="ARBA00023186"/>
    </source>
</evidence>
<dbReference type="GO" id="GO:0034605">
    <property type="term" value="P:cellular response to heat"/>
    <property type="evidence" value="ECO:0007669"/>
    <property type="project" value="TreeGrafter"/>
</dbReference>
<evidence type="ECO:0000256" key="8">
    <source>
        <dbReference type="SAM" id="Coils"/>
    </source>
</evidence>
<dbReference type="AlphaFoldDB" id="A0A2H0VGU4"/>
<sequence>MNSFNRFTIKAQEALQRAQDLATAQNHGEFRALHLLSALINDQESLVGPILAEADIEADKLTIEIEGELSKLPKIFSTASVGQIYLSREILKVIDRAAKSAMANKDEFISCEHLLLGTLEVDSEAKQILEKAGLRREDALKIMSKIRGSSRVTSESPEATFQALEKYAIDLTQQAADGKLDPMIGREDELRRVIQILSRRTKNNPVLIGEPGVGKTAIVEGLAQKIISGDIPETLKGKKIVSLDIGSLIAGTKFRGEFEDRLKAFIKEIESSKGEIVLFIDEIHMIVGAGAAEGAVDASNLLKPALARGDLHAIGATTLKEYQRHIEKDTALERRLQPVYVEEPSIEDSITILRGLKEKYELHHGLPISDEALTAAVRLSARYISERFLPDKAVDVIDEAAASRKLETESVPASINKIRKNITSLEVEKAAISKEKETAKNKKRLEDIEEELSTLNDEEGGLSASWDAEKLTFEKLNSLRERVDSLRREMEVAERGGELTRVAEITYGELPKAEKEYRAFEKKCFSSNKKDSNSRFLKEGVDREDVAEVISHWTGVPLRNILESEADKLQRIEDVLKKRVVGQEGAISSVAHALRRARAGLAPLDRPMGSFMFLGPTGVGKTELARALAEFMFNDDKALVRIDMSEYMERHDTAKLIGSPPGYVGFEDGGQLTEIIRHRPYSLILFDEIEKAHPEVFNVLLQVLDAGRMKDGKGRTVNFRNTIIIMTSNVGSHISREMSRVGFTTRGSEAKKKEEEYKGSIKEALRERFKPEFLNRVDEVIIFDSLNKKAITEIVDIQINELTERLKEKGIKLTVDATAKKYIVDHGFDPEYGARPVKRVIQKMILDKLADKIIGGNIKDGGKVKVSFKESGITVNT</sequence>
<evidence type="ECO:0000259" key="9">
    <source>
        <dbReference type="PROSITE" id="PS51903"/>
    </source>
</evidence>
<dbReference type="Pfam" id="PF17871">
    <property type="entry name" value="AAA_lid_9"/>
    <property type="match status" value="1"/>
</dbReference>
<dbReference type="Pfam" id="PF07724">
    <property type="entry name" value="AAA_2"/>
    <property type="match status" value="1"/>
</dbReference>
<feature type="domain" description="Clp R" evidence="9">
    <location>
        <begin position="4"/>
        <end position="149"/>
    </location>
</feature>
<dbReference type="InterPro" id="IPR004176">
    <property type="entry name" value="Clp_R_N"/>
</dbReference>
<dbReference type="InterPro" id="IPR003593">
    <property type="entry name" value="AAA+_ATPase"/>
</dbReference>
<keyword evidence="2 7" id="KW-0677">Repeat</keyword>
<comment type="caution">
    <text evidence="10">The sequence shown here is derived from an EMBL/GenBank/DDBJ whole genome shotgun (WGS) entry which is preliminary data.</text>
</comment>
<evidence type="ECO:0000256" key="1">
    <source>
        <dbReference type="ARBA" id="ARBA00008675"/>
    </source>
</evidence>
<dbReference type="Pfam" id="PF10431">
    <property type="entry name" value="ClpB_D2-small"/>
    <property type="match status" value="1"/>
</dbReference>
<dbReference type="Proteomes" id="UP000231466">
    <property type="component" value="Unassembled WGS sequence"/>
</dbReference>
<proteinExistence type="inferred from homology"/>
<reference evidence="11" key="1">
    <citation type="submission" date="2017-09" db="EMBL/GenBank/DDBJ databases">
        <title>Depth-based differentiation of microbial function through sediment-hosted aquifers and enrichment of novel symbionts in the deep terrestrial subsurface.</title>
        <authorList>
            <person name="Probst A.J."/>
            <person name="Ladd B."/>
            <person name="Jarett J.K."/>
            <person name="Geller-Mcgrath D.E."/>
            <person name="Sieber C.M.K."/>
            <person name="Emerson J.B."/>
            <person name="Anantharaman K."/>
            <person name="Thomas B.C."/>
            <person name="Malmstrom R."/>
            <person name="Stieglmeier M."/>
            <person name="Klingl A."/>
            <person name="Woyke T."/>
            <person name="Ryan C.M."/>
            <person name="Banfield J.F."/>
        </authorList>
    </citation>
    <scope>NUCLEOTIDE SEQUENCE [LARGE SCALE GENOMIC DNA]</scope>
</reference>
<dbReference type="SMART" id="SM01086">
    <property type="entry name" value="ClpB_D2-small"/>
    <property type="match status" value="1"/>
</dbReference>
<dbReference type="InterPro" id="IPR003959">
    <property type="entry name" value="ATPase_AAA_core"/>
</dbReference>
<protein>
    <submittedName>
        <fullName evidence="10">Type VI secretion system ATPase TssH</fullName>
    </submittedName>
</protein>
<gene>
    <name evidence="10" type="ORF">COT89_00170</name>
</gene>
<dbReference type="CDD" id="cd19499">
    <property type="entry name" value="RecA-like_ClpB_Hsp104-like"/>
    <property type="match status" value="1"/>
</dbReference>
<dbReference type="PANTHER" id="PTHR11638:SF18">
    <property type="entry name" value="HEAT SHOCK PROTEIN 104"/>
    <property type="match status" value="1"/>
</dbReference>
<dbReference type="InterPro" id="IPR036628">
    <property type="entry name" value="Clp_N_dom_sf"/>
</dbReference>
<evidence type="ECO:0000256" key="3">
    <source>
        <dbReference type="ARBA" id="ARBA00022741"/>
    </source>
</evidence>
<dbReference type="SMART" id="SM00382">
    <property type="entry name" value="AAA"/>
    <property type="match status" value="2"/>
</dbReference>
<evidence type="ECO:0000256" key="7">
    <source>
        <dbReference type="PROSITE-ProRule" id="PRU01251"/>
    </source>
</evidence>
<comment type="subunit">
    <text evidence="6">Homohexamer. The oligomerization is ATP-dependent.</text>
</comment>
<evidence type="ECO:0000313" key="11">
    <source>
        <dbReference type="Proteomes" id="UP000231466"/>
    </source>
</evidence>